<organism evidence="1 2">
    <name type="scientific">Capsulimonas corticalis</name>
    <dbReference type="NCBI Taxonomy" id="2219043"/>
    <lineage>
        <taxon>Bacteria</taxon>
        <taxon>Bacillati</taxon>
        <taxon>Armatimonadota</taxon>
        <taxon>Armatimonadia</taxon>
        <taxon>Capsulimonadales</taxon>
        <taxon>Capsulimonadaceae</taxon>
        <taxon>Capsulimonas</taxon>
    </lineage>
</organism>
<evidence type="ECO:0000313" key="2">
    <source>
        <dbReference type="Proteomes" id="UP000287394"/>
    </source>
</evidence>
<dbReference type="KEGG" id="ccot:CCAX7_21470"/>
<dbReference type="Proteomes" id="UP000287394">
    <property type="component" value="Chromosome"/>
</dbReference>
<proteinExistence type="predicted"/>
<gene>
    <name evidence="1" type="ORF">CCAX7_21470</name>
</gene>
<keyword evidence="2" id="KW-1185">Reference proteome</keyword>
<dbReference type="RefSeq" id="WP_119323551.1">
    <property type="nucleotide sequence ID" value="NZ_AP025739.1"/>
</dbReference>
<dbReference type="AlphaFoldDB" id="A0A402D1X4"/>
<protein>
    <submittedName>
        <fullName evidence="1">Uncharacterized protein</fullName>
    </submittedName>
</protein>
<reference evidence="1 2" key="1">
    <citation type="journal article" date="2019" name="Int. J. Syst. Evol. Microbiol.">
        <title>Capsulimonas corticalis gen. nov., sp. nov., an aerobic capsulated bacterium, of a novel bacterial order, Capsulimonadales ord. nov., of the class Armatimonadia of the phylum Armatimonadetes.</title>
        <authorList>
            <person name="Li J."/>
            <person name="Kudo C."/>
            <person name="Tonouchi A."/>
        </authorList>
    </citation>
    <scope>NUCLEOTIDE SEQUENCE [LARGE SCALE GENOMIC DNA]</scope>
    <source>
        <strain evidence="1 2">AX-7</strain>
    </source>
</reference>
<dbReference type="OrthoDB" id="182205at2"/>
<accession>A0A402D1X4</accession>
<dbReference type="InterPro" id="IPR010581">
    <property type="entry name" value="DUF1152"/>
</dbReference>
<name>A0A402D1X4_9BACT</name>
<evidence type="ECO:0000313" key="1">
    <source>
        <dbReference type="EMBL" id="BDI30096.1"/>
    </source>
</evidence>
<dbReference type="Pfam" id="PF06626">
    <property type="entry name" value="DUF1152"/>
    <property type="match status" value="1"/>
</dbReference>
<sequence length="317" mass="34975">MSILQIPIFKTLDGAHNILLAGAGGGFDIYTGLPLYFALRAAGKQVHLANLSFATIYASTGRRIGPAVVEVTGTTEGPEQYFPEMYLAQWLASQNIFEPIYCIDRTGAKPTADAYQFLAERLQPDAVILIDGGTDSLMRGDEPMLGTPQEDIASIAAVDALDIPTKLLLCLGFGVDTFHGVCHHYFLEAVADITRAGGFLGAWSLTPDMPEIALYQKAFDYVAHKMRSHPSIVSGSILSAIEGRFGDFHSTVRTEGSHLYINPLMTLYWAFELDAVARRNLYLDQVRETQTYRDLSLAIEIYRQGLPDHLPWIDLPM</sequence>
<dbReference type="EMBL" id="AP025739">
    <property type="protein sequence ID" value="BDI30096.1"/>
    <property type="molecule type" value="Genomic_DNA"/>
</dbReference>